<evidence type="ECO:0000256" key="13">
    <source>
        <dbReference type="ARBA" id="ARBA00029437"/>
    </source>
</evidence>
<gene>
    <name evidence="15" type="primary">ilvD</name>
    <name evidence="18" type="ORF">HNQ97_006260</name>
</gene>
<protein>
    <recommendedName>
        <fullName evidence="14 15">Dihydroxy-acid dehydratase</fullName>
        <shortName evidence="15">DAD</shortName>
        <ecNumber evidence="14 15">4.2.1.9</ecNumber>
    </recommendedName>
</protein>
<dbReference type="GO" id="GO:0004160">
    <property type="term" value="F:dihydroxy-acid dehydratase activity"/>
    <property type="evidence" value="ECO:0007669"/>
    <property type="project" value="UniProtKB-EC"/>
</dbReference>
<evidence type="ECO:0000256" key="1">
    <source>
        <dbReference type="ARBA" id="ARBA00001946"/>
    </source>
</evidence>
<dbReference type="SUPFAM" id="SSF52016">
    <property type="entry name" value="LeuD/IlvD-like"/>
    <property type="match status" value="1"/>
</dbReference>
<evidence type="ECO:0000256" key="11">
    <source>
        <dbReference type="ARBA" id="ARBA00029304"/>
    </source>
</evidence>
<dbReference type="PANTHER" id="PTHR43661">
    <property type="entry name" value="D-XYLONATE DEHYDRATASE"/>
    <property type="match status" value="1"/>
</dbReference>
<dbReference type="RefSeq" id="WP_154385862.1">
    <property type="nucleotide sequence ID" value="NZ_JACJHY010000051.1"/>
</dbReference>
<feature type="modified residue" description="N6-carboxylysine" evidence="15">
    <location>
        <position position="124"/>
    </location>
</feature>
<comment type="subunit">
    <text evidence="15">Homodimer.</text>
</comment>
<comment type="similarity">
    <text evidence="2 15">Belongs to the IlvD/Edd family.</text>
</comment>
<keyword evidence="7 15" id="KW-0408">Iron</keyword>
<comment type="function">
    <text evidence="15">Functions in the biosynthesis of branched-chain amino acids. Catalyzes the dehydration of (2R,3R)-2,3-dihydroxy-3-methylpentanoate (2,3-dihydroxy-3-methylvalerate) into 2-oxo-3-methylpentanoate (2-oxo-3-methylvalerate) and of (2R)-2,3-dihydroxy-3-methylbutanoate (2,3-dihydroxyisovalerate) into 2-oxo-3-methylbutanoate (2-oxoisovalerate), the penultimate precursor to L-isoleucine and L-valine, respectively.</text>
</comment>
<keyword evidence="6 15" id="KW-0460">Magnesium</keyword>
<dbReference type="EMBL" id="JACJHZ010000051">
    <property type="protein sequence ID" value="MBA9024223.1"/>
    <property type="molecule type" value="Genomic_DNA"/>
</dbReference>
<dbReference type="InterPro" id="IPR000581">
    <property type="entry name" value="ILV_EDD_N"/>
</dbReference>
<dbReference type="PROSITE" id="PS00887">
    <property type="entry name" value="ILVD_EDD_2"/>
    <property type="match status" value="1"/>
</dbReference>
<comment type="caution">
    <text evidence="15">Lacks conserved residue(s) required for the propagation of feature annotation.</text>
</comment>
<comment type="caution">
    <text evidence="18">The sequence shown here is derived from an EMBL/GenBank/DDBJ whole genome shotgun (WGS) entry which is preliminary data.</text>
</comment>
<dbReference type="Pfam" id="PF00920">
    <property type="entry name" value="ILVD_EDD_N"/>
    <property type="match status" value="1"/>
</dbReference>
<feature type="domain" description="Dihydroxy-acid/6-phosphogluconate dehydratase C-terminal" evidence="17">
    <location>
        <begin position="408"/>
        <end position="605"/>
    </location>
</feature>
<accession>A0ABR6CHX8</accession>
<sequence>MPAYRSRTTTHGRNMAGARGLWRATGMKDTDFGKPIIAVVNSFTQFVPGHVHLKDLGQLVAREIEAAGGVAKEFNTIAVDDGIAMGHDGMLYSLPSREIIADSVEYMVNAHCADAMVCISNCDKITPGMLNAAMRLNIPAVFVSGGPMEAGKVVLNGKTHALDLIDAMVAAADDKVTDEDVKVIERSACPTCGSCSGMFTANSMNCLTEALGLSLPGNGSTLATHADRKRLFVEAGHLIVDLAQRYYEQDDESVLPRSIASKGAFENAMALDIAMGGSTNTVLHILAAAHEGEIDFDQDDIDALSRKVPVLCKVAPAKADVHMEDVHRAGGIFAILGQLDKAGLLNRDLPTVHTATIGEAIDHWDTSRTKSQAVRDFYLAAPGGVPTQTAFSQDRRWDDLDLDREKGVIRSAEHAFSKDGGLAILKGNIARDGCVVKTAGVDESILKFSGPARVFESQDASVKAILGNEIKAGDVVVILYEGPKGGPGMQEMLYPTSYLKSKGLGKACALLTDGRFSGGTSGLSIGHVSPEAANGGTIGLVREGDMIDIDIPNRTISLRVDEATLATRRAEQDARGWKPVEVRKRKVTKALKAYAAFATSADRGAVRDLGEFE</sequence>
<feature type="binding site" evidence="15">
    <location>
        <position position="491"/>
    </location>
    <ligand>
        <name>Mg(2+)</name>
        <dbReference type="ChEBI" id="CHEBI:18420"/>
    </ligand>
</feature>
<dbReference type="HAMAP" id="MF_00012">
    <property type="entry name" value="IlvD"/>
    <property type="match status" value="1"/>
</dbReference>
<dbReference type="NCBIfam" id="TIGR00110">
    <property type="entry name" value="ilvD"/>
    <property type="match status" value="1"/>
</dbReference>
<dbReference type="InterPro" id="IPR056740">
    <property type="entry name" value="ILV_EDD_C"/>
</dbReference>
<evidence type="ECO:0000256" key="8">
    <source>
        <dbReference type="ARBA" id="ARBA00023014"/>
    </source>
</evidence>
<evidence type="ECO:0000256" key="14">
    <source>
        <dbReference type="ARBA" id="ARBA00029490"/>
    </source>
</evidence>
<feature type="domain" description="Dihydroxy-acid/6-phosphogluconate dehydratase N-terminal" evidence="16">
    <location>
        <begin position="34"/>
        <end position="359"/>
    </location>
</feature>
<dbReference type="InterPro" id="IPR042096">
    <property type="entry name" value="Dihydro-acid_dehy_C"/>
</dbReference>
<dbReference type="InterPro" id="IPR004404">
    <property type="entry name" value="DihydroxyA_deHydtase"/>
</dbReference>
<keyword evidence="8 15" id="KW-0411">Iron-sulfur</keyword>
<feature type="active site" description="Proton acceptor" evidence="15">
    <location>
        <position position="517"/>
    </location>
</feature>
<dbReference type="Proteomes" id="UP000587524">
    <property type="component" value="Unassembled WGS sequence"/>
</dbReference>
<comment type="catalytic activity">
    <reaction evidence="11">
        <text>(2R)-2,3-dihydroxy-3-methylbutanoate = 3-methyl-2-oxobutanoate + H2O</text>
        <dbReference type="Rhea" id="RHEA:24809"/>
        <dbReference type="ChEBI" id="CHEBI:11851"/>
        <dbReference type="ChEBI" id="CHEBI:15377"/>
        <dbReference type="ChEBI" id="CHEBI:49072"/>
        <dbReference type="EC" id="4.2.1.9"/>
    </reaction>
    <physiologicalReaction direction="left-to-right" evidence="11">
        <dbReference type="Rhea" id="RHEA:24810"/>
    </physiologicalReaction>
</comment>
<evidence type="ECO:0000256" key="10">
    <source>
        <dbReference type="ARBA" id="ARBA00023304"/>
    </source>
</evidence>
<feature type="binding site" evidence="15">
    <location>
        <position position="81"/>
    </location>
    <ligand>
        <name>Mg(2+)</name>
        <dbReference type="ChEBI" id="CHEBI:18420"/>
    </ligand>
</feature>
<feature type="binding site" description="via carbamate group" evidence="15">
    <location>
        <position position="124"/>
    </location>
    <ligand>
        <name>Mg(2+)</name>
        <dbReference type="ChEBI" id="CHEBI:18420"/>
    </ligand>
</feature>
<keyword evidence="4 15" id="KW-0001">2Fe-2S</keyword>
<evidence type="ECO:0000256" key="9">
    <source>
        <dbReference type="ARBA" id="ARBA00023239"/>
    </source>
</evidence>
<organism evidence="18 19">
    <name type="scientific">Aminobacter ciceronei</name>
    <dbReference type="NCBI Taxonomy" id="150723"/>
    <lineage>
        <taxon>Bacteria</taxon>
        <taxon>Pseudomonadati</taxon>
        <taxon>Pseudomonadota</taxon>
        <taxon>Alphaproteobacteria</taxon>
        <taxon>Hyphomicrobiales</taxon>
        <taxon>Phyllobacteriaceae</taxon>
        <taxon>Aminobacter</taxon>
    </lineage>
</organism>
<evidence type="ECO:0000313" key="18">
    <source>
        <dbReference type="EMBL" id="MBA9024223.1"/>
    </source>
</evidence>
<comment type="pathway">
    <text evidence="12 15">Amino-acid biosynthesis; L-valine biosynthesis; L-valine from pyruvate: step 3/4.</text>
</comment>
<dbReference type="InterPro" id="IPR037237">
    <property type="entry name" value="IlvD/EDD_N"/>
</dbReference>
<dbReference type="SUPFAM" id="SSF143975">
    <property type="entry name" value="IlvD/EDD N-terminal domain-like"/>
    <property type="match status" value="1"/>
</dbReference>
<evidence type="ECO:0000259" key="17">
    <source>
        <dbReference type="Pfam" id="PF24877"/>
    </source>
</evidence>
<reference evidence="18 19" key="1">
    <citation type="submission" date="2020-08" db="EMBL/GenBank/DDBJ databases">
        <title>Genomic Encyclopedia of Type Strains, Phase IV (KMG-IV): sequencing the most valuable type-strain genomes for metagenomic binning, comparative biology and taxonomic classification.</title>
        <authorList>
            <person name="Goeker M."/>
        </authorList>
    </citation>
    <scope>NUCLEOTIDE SEQUENCE [LARGE SCALE GENOMIC DNA]</scope>
    <source>
        <strain evidence="18 19">DSM 17455</strain>
    </source>
</reference>
<evidence type="ECO:0000259" key="16">
    <source>
        <dbReference type="Pfam" id="PF00920"/>
    </source>
</evidence>
<name>A0ABR6CHX8_9HYPH</name>
<dbReference type="PROSITE" id="PS00886">
    <property type="entry name" value="ILVD_EDD_1"/>
    <property type="match status" value="1"/>
</dbReference>
<dbReference type="Pfam" id="PF24877">
    <property type="entry name" value="ILV_EDD_C"/>
    <property type="match status" value="1"/>
</dbReference>
<comment type="catalytic activity">
    <reaction evidence="15">
        <text>(2R,3R)-2,3-dihydroxy-3-methylpentanoate = (S)-3-methyl-2-oxopentanoate + H2O</text>
        <dbReference type="Rhea" id="RHEA:27694"/>
        <dbReference type="ChEBI" id="CHEBI:15377"/>
        <dbReference type="ChEBI" id="CHEBI:35146"/>
        <dbReference type="ChEBI" id="CHEBI:49258"/>
        <dbReference type="EC" id="4.2.1.9"/>
    </reaction>
</comment>
<comment type="cofactor">
    <cofactor evidence="15">
        <name>[2Fe-2S] cluster</name>
        <dbReference type="ChEBI" id="CHEBI:190135"/>
    </cofactor>
    <text evidence="15">Binds 1 [2Fe-2S] cluster per subunit. This cluster acts as a Lewis acid cofactor.</text>
</comment>
<keyword evidence="10 15" id="KW-0100">Branched-chain amino acid biosynthesis</keyword>
<dbReference type="PANTHER" id="PTHR43661:SF3">
    <property type="entry name" value="D-XYLONATE DEHYDRATASE YAGF-RELATED"/>
    <property type="match status" value="1"/>
</dbReference>
<evidence type="ECO:0000256" key="6">
    <source>
        <dbReference type="ARBA" id="ARBA00022842"/>
    </source>
</evidence>
<evidence type="ECO:0000256" key="7">
    <source>
        <dbReference type="ARBA" id="ARBA00023004"/>
    </source>
</evidence>
<comment type="cofactor">
    <cofactor evidence="1 15">
        <name>Mg(2+)</name>
        <dbReference type="ChEBI" id="CHEBI:18420"/>
    </cofactor>
</comment>
<feature type="binding site" evidence="15">
    <location>
        <position position="123"/>
    </location>
    <ligand>
        <name>Mg(2+)</name>
        <dbReference type="ChEBI" id="CHEBI:18420"/>
    </ligand>
</feature>
<dbReference type="InterPro" id="IPR020558">
    <property type="entry name" value="DiOHA_6PGluconate_deHydtase_CS"/>
</dbReference>
<dbReference type="EC" id="4.2.1.9" evidence="14 15"/>
<evidence type="ECO:0000256" key="2">
    <source>
        <dbReference type="ARBA" id="ARBA00006486"/>
    </source>
</evidence>
<keyword evidence="9 15" id="KW-0456">Lyase</keyword>
<evidence type="ECO:0000256" key="12">
    <source>
        <dbReference type="ARBA" id="ARBA00029436"/>
    </source>
</evidence>
<comment type="pathway">
    <text evidence="13 15">Amino-acid biosynthesis; L-isoleucine biosynthesis; L-isoleucine from 2-oxobutanoate: step 3/4.</text>
</comment>
<evidence type="ECO:0000256" key="4">
    <source>
        <dbReference type="ARBA" id="ARBA00022714"/>
    </source>
</evidence>
<proteinExistence type="inferred from homology"/>
<evidence type="ECO:0000256" key="15">
    <source>
        <dbReference type="HAMAP-Rule" id="MF_00012"/>
    </source>
</evidence>
<keyword evidence="3 15" id="KW-0028">Amino-acid biosynthesis</keyword>
<evidence type="ECO:0000313" key="19">
    <source>
        <dbReference type="Proteomes" id="UP000587524"/>
    </source>
</evidence>
<dbReference type="Gene3D" id="3.50.30.80">
    <property type="entry name" value="IlvD/EDD C-terminal domain-like"/>
    <property type="match status" value="1"/>
</dbReference>
<keyword evidence="19" id="KW-1185">Reference proteome</keyword>
<keyword evidence="5 15" id="KW-0479">Metal-binding</keyword>
<evidence type="ECO:0000256" key="3">
    <source>
        <dbReference type="ARBA" id="ARBA00022605"/>
    </source>
</evidence>
<dbReference type="NCBIfam" id="NF009103">
    <property type="entry name" value="PRK12448.1"/>
    <property type="match status" value="1"/>
</dbReference>
<evidence type="ECO:0000256" key="5">
    <source>
        <dbReference type="ARBA" id="ARBA00022723"/>
    </source>
</evidence>